<organism evidence="6 7">
    <name type="scientific">Microlunatus flavus</name>
    <dbReference type="NCBI Taxonomy" id="1036181"/>
    <lineage>
        <taxon>Bacteria</taxon>
        <taxon>Bacillati</taxon>
        <taxon>Actinomycetota</taxon>
        <taxon>Actinomycetes</taxon>
        <taxon>Propionibacteriales</taxon>
        <taxon>Propionibacteriaceae</taxon>
        <taxon>Microlunatus</taxon>
    </lineage>
</organism>
<reference evidence="7" key="1">
    <citation type="submission" date="2016-10" db="EMBL/GenBank/DDBJ databases">
        <authorList>
            <person name="Varghese N."/>
            <person name="Submissions S."/>
        </authorList>
    </citation>
    <scope>NUCLEOTIDE SEQUENCE [LARGE SCALE GENOMIC DNA]</scope>
    <source>
        <strain evidence="7">CGMCC 4.6856</strain>
    </source>
</reference>
<feature type="transmembrane region" description="Helical" evidence="5">
    <location>
        <begin position="163"/>
        <end position="185"/>
    </location>
</feature>
<dbReference type="PROSITE" id="PS51257">
    <property type="entry name" value="PROKAR_LIPOPROTEIN"/>
    <property type="match status" value="1"/>
</dbReference>
<feature type="transmembrane region" description="Helical" evidence="5">
    <location>
        <begin position="78"/>
        <end position="96"/>
    </location>
</feature>
<dbReference type="Gene3D" id="1.50.10.150">
    <property type="entry name" value="Voltage-dependent anion channel"/>
    <property type="match status" value="1"/>
</dbReference>
<dbReference type="EMBL" id="FOFA01000008">
    <property type="protein sequence ID" value="SER02487.1"/>
    <property type="molecule type" value="Genomic_DNA"/>
</dbReference>
<name>A0A1H9KUB5_9ACTN</name>
<dbReference type="OrthoDB" id="5017340at2"/>
<dbReference type="STRING" id="1036181.SAMN05421756_10811"/>
<evidence type="ECO:0000256" key="2">
    <source>
        <dbReference type="ARBA" id="ARBA00022692"/>
    </source>
</evidence>
<feature type="transmembrane region" description="Helical" evidence="5">
    <location>
        <begin position="40"/>
        <end position="57"/>
    </location>
</feature>
<evidence type="ECO:0000313" key="7">
    <source>
        <dbReference type="Proteomes" id="UP000198504"/>
    </source>
</evidence>
<keyword evidence="7" id="KW-1185">Reference proteome</keyword>
<dbReference type="InterPro" id="IPR038665">
    <property type="entry name" value="Voltage-dep_anion_channel_sf"/>
</dbReference>
<feature type="transmembrane region" description="Helical" evidence="5">
    <location>
        <begin position="102"/>
        <end position="125"/>
    </location>
</feature>
<evidence type="ECO:0000256" key="5">
    <source>
        <dbReference type="SAM" id="Phobius"/>
    </source>
</evidence>
<gene>
    <name evidence="6" type="ORF">SAMN05421756_10811</name>
</gene>
<keyword evidence="3 5" id="KW-1133">Transmembrane helix</keyword>
<dbReference type="PANTHER" id="PTHR37955">
    <property type="entry name" value="TELLURITE RESISTANCE PROTEIN TEHA"/>
    <property type="match status" value="1"/>
</dbReference>
<evidence type="ECO:0000256" key="3">
    <source>
        <dbReference type="ARBA" id="ARBA00022989"/>
    </source>
</evidence>
<dbReference type="AlphaFoldDB" id="A0A1H9KUB5"/>
<evidence type="ECO:0000256" key="1">
    <source>
        <dbReference type="ARBA" id="ARBA00004141"/>
    </source>
</evidence>
<keyword evidence="4 5" id="KW-0472">Membrane</keyword>
<dbReference type="PANTHER" id="PTHR37955:SF1">
    <property type="entry name" value="DEP DOMAIN-CONTAINING PROTEIN"/>
    <property type="match status" value="1"/>
</dbReference>
<dbReference type="Proteomes" id="UP000198504">
    <property type="component" value="Unassembled WGS sequence"/>
</dbReference>
<proteinExistence type="predicted"/>
<sequence length="317" mass="33030">MSGSVLRPNLFGIPFGLAGLAACWSAAAEAVHAPGSASGVVWALAAAAWLVVLVPYARQIARGRGLRRELADPTFGPFTAVPAMLVMLLGGALAPWSRDAGAAVFVVGLLATLLVGGYLTGQWILEDLQLAQWHPGYFLPTVGGGLIAANVAARLGFGGLASVMFGYGLVCWFVLGSIILARLFSQPMLPVKLRPTLAIELAPPAVAGNAWFAMHGGRLDQVALTLAGYGLLMVIVQVRLAPLYRHVPFGPGSWAFAFSYLQAVTFGLHWIAGTDVPGRTALVWLLLAVSTAGVLLLAALTGRGLVRRTFLPGAGTA</sequence>
<dbReference type="GO" id="GO:0046583">
    <property type="term" value="F:monoatomic cation efflux transmembrane transporter activity"/>
    <property type="evidence" value="ECO:0007669"/>
    <property type="project" value="TreeGrafter"/>
</dbReference>
<accession>A0A1H9KUB5</accession>
<evidence type="ECO:0000256" key="4">
    <source>
        <dbReference type="ARBA" id="ARBA00023136"/>
    </source>
</evidence>
<feature type="transmembrane region" description="Helical" evidence="5">
    <location>
        <begin position="137"/>
        <end position="157"/>
    </location>
</feature>
<feature type="transmembrane region" description="Helical" evidence="5">
    <location>
        <begin position="253"/>
        <end position="272"/>
    </location>
</feature>
<dbReference type="Pfam" id="PF03595">
    <property type="entry name" value="SLAC1"/>
    <property type="match status" value="1"/>
</dbReference>
<dbReference type="InterPro" id="IPR052951">
    <property type="entry name" value="Tellurite_res_ion_channel"/>
</dbReference>
<comment type="subcellular location">
    <subcellularLocation>
        <location evidence="1">Membrane</location>
        <topology evidence="1">Multi-pass membrane protein</topology>
    </subcellularLocation>
</comment>
<feature type="transmembrane region" description="Helical" evidence="5">
    <location>
        <begin position="222"/>
        <end position="241"/>
    </location>
</feature>
<keyword evidence="2 5" id="KW-0812">Transmembrane</keyword>
<dbReference type="GO" id="GO:0005886">
    <property type="term" value="C:plasma membrane"/>
    <property type="evidence" value="ECO:0007669"/>
    <property type="project" value="TreeGrafter"/>
</dbReference>
<protein>
    <submittedName>
        <fullName evidence="6">Tellurite resistance protein</fullName>
    </submittedName>
</protein>
<evidence type="ECO:0000313" key="6">
    <source>
        <dbReference type="EMBL" id="SER02487.1"/>
    </source>
</evidence>
<feature type="transmembrane region" description="Helical" evidence="5">
    <location>
        <begin position="278"/>
        <end position="300"/>
    </location>
</feature>
<dbReference type="InterPro" id="IPR004695">
    <property type="entry name" value="SLAC1/Mae1/Ssu1/TehA"/>
</dbReference>